<feature type="non-terminal residue" evidence="2">
    <location>
        <position position="1"/>
    </location>
</feature>
<gene>
    <name evidence="2" type="ORF">OCBIM_22035589mg</name>
</gene>
<feature type="compositionally biased region" description="Basic residues" evidence="1">
    <location>
        <begin position="1"/>
        <end position="18"/>
    </location>
</feature>
<dbReference type="AlphaFoldDB" id="A0A0L8I4D8"/>
<feature type="compositionally biased region" description="Low complexity" evidence="1">
    <location>
        <begin position="95"/>
        <end position="113"/>
    </location>
</feature>
<name>A0A0L8I4D8_OCTBM</name>
<feature type="region of interest" description="Disordered" evidence="1">
    <location>
        <begin position="49"/>
        <end position="139"/>
    </location>
</feature>
<feature type="compositionally biased region" description="Low complexity" evidence="1">
    <location>
        <begin position="69"/>
        <end position="86"/>
    </location>
</feature>
<organism evidence="2">
    <name type="scientific">Octopus bimaculoides</name>
    <name type="common">California two-spotted octopus</name>
    <dbReference type="NCBI Taxonomy" id="37653"/>
    <lineage>
        <taxon>Eukaryota</taxon>
        <taxon>Metazoa</taxon>
        <taxon>Spiralia</taxon>
        <taxon>Lophotrochozoa</taxon>
        <taxon>Mollusca</taxon>
        <taxon>Cephalopoda</taxon>
        <taxon>Coleoidea</taxon>
        <taxon>Octopodiformes</taxon>
        <taxon>Octopoda</taxon>
        <taxon>Incirrata</taxon>
        <taxon>Octopodidae</taxon>
        <taxon>Octopus</taxon>
    </lineage>
</organism>
<evidence type="ECO:0000256" key="1">
    <source>
        <dbReference type="SAM" id="MobiDB-lite"/>
    </source>
</evidence>
<dbReference type="EMBL" id="KQ416593">
    <property type="protein sequence ID" value="KOF96347.1"/>
    <property type="molecule type" value="Genomic_DNA"/>
</dbReference>
<reference evidence="2" key="1">
    <citation type="submission" date="2015-07" db="EMBL/GenBank/DDBJ databases">
        <title>MeaNS - Measles Nucleotide Surveillance Program.</title>
        <authorList>
            <person name="Tran T."/>
            <person name="Druce J."/>
        </authorList>
    </citation>
    <scope>NUCLEOTIDE SEQUENCE</scope>
    <source>
        <strain evidence="2">UCB-OBI-ISO-001</strain>
        <tissue evidence="2">Gonad</tissue>
    </source>
</reference>
<protein>
    <submittedName>
        <fullName evidence="2">Uncharacterized protein</fullName>
    </submittedName>
</protein>
<feature type="compositionally biased region" description="Polar residues" evidence="1">
    <location>
        <begin position="127"/>
        <end position="139"/>
    </location>
</feature>
<proteinExistence type="predicted"/>
<feature type="compositionally biased region" description="Polar residues" evidence="1">
    <location>
        <begin position="49"/>
        <end position="68"/>
    </location>
</feature>
<sequence>PYNLKHRKKVRGRPVCSRRKGEEEVPGEKQEMEREMVTTKDDTVNINVYRDNSNMNNDTHTYNEKTTSNKVDNNRSYKNNNNNWDGNHNHENIEDNTNITDNNTHRNTTATNNQRDSNYGNDRIENSTDINDPNPTSHPIFQSSTIRVAFIRQLNLSTRVFIPQTNDEIKAP</sequence>
<feature type="region of interest" description="Disordered" evidence="1">
    <location>
        <begin position="1"/>
        <end position="36"/>
    </location>
</feature>
<accession>A0A0L8I4D8</accession>
<evidence type="ECO:0000313" key="2">
    <source>
        <dbReference type="EMBL" id="KOF96347.1"/>
    </source>
</evidence>
<feature type="compositionally biased region" description="Basic and acidic residues" evidence="1">
    <location>
        <begin position="19"/>
        <end position="36"/>
    </location>
</feature>